<dbReference type="EMBL" id="JBBHJY010000001">
    <property type="protein sequence ID" value="MEJ6008387.1"/>
    <property type="molecule type" value="Genomic_DNA"/>
</dbReference>
<protein>
    <submittedName>
        <fullName evidence="1">Formate dehydrogenase subunit delta</fullName>
    </submittedName>
</protein>
<sequence length="59" mass="6638">MANQIVRNFAALGEDHAAEATAEHIKDYWDPRMRAALRLPETKSALDPIARRAAELLHN</sequence>
<evidence type="ECO:0000313" key="1">
    <source>
        <dbReference type="EMBL" id="MEJ6008387.1"/>
    </source>
</evidence>
<dbReference type="Proteomes" id="UP001379235">
    <property type="component" value="Unassembled WGS sequence"/>
</dbReference>
<evidence type="ECO:0000313" key="2">
    <source>
        <dbReference type="Proteomes" id="UP001379235"/>
    </source>
</evidence>
<keyword evidence="2" id="KW-1185">Reference proteome</keyword>
<dbReference type="Pfam" id="PF11390">
    <property type="entry name" value="FdsD"/>
    <property type="match status" value="1"/>
</dbReference>
<name>A0ABU8S361_9SPHN</name>
<reference evidence="1 2" key="1">
    <citation type="submission" date="2024-03" db="EMBL/GenBank/DDBJ databases">
        <authorList>
            <person name="Jo J.-H."/>
        </authorList>
    </citation>
    <scope>NUCLEOTIDE SEQUENCE [LARGE SCALE GENOMIC DNA]</scope>
    <source>
        <strain evidence="1 2">AS3R-12</strain>
    </source>
</reference>
<gene>
    <name evidence="1" type="ORF">WG900_00490</name>
</gene>
<proteinExistence type="predicted"/>
<dbReference type="InterPro" id="IPR021074">
    <property type="entry name" value="Formate_DH_dsu"/>
</dbReference>
<comment type="caution">
    <text evidence="1">The sequence shown here is derived from an EMBL/GenBank/DDBJ whole genome shotgun (WGS) entry which is preliminary data.</text>
</comment>
<organism evidence="1 2">
    <name type="scientific">Novosphingobium aquae</name>
    <dbReference type="NCBI Taxonomy" id="3133435"/>
    <lineage>
        <taxon>Bacteria</taxon>
        <taxon>Pseudomonadati</taxon>
        <taxon>Pseudomonadota</taxon>
        <taxon>Alphaproteobacteria</taxon>
        <taxon>Sphingomonadales</taxon>
        <taxon>Sphingomonadaceae</taxon>
        <taxon>Novosphingobium</taxon>
    </lineage>
</organism>
<accession>A0ABU8S361</accession>
<dbReference type="RefSeq" id="WP_339965293.1">
    <property type="nucleotide sequence ID" value="NZ_JBBHJY010000001.1"/>
</dbReference>